<gene>
    <name evidence="1" type="ORF">GFU50_18090</name>
</gene>
<dbReference type="RefSeq" id="WP_071859302.1">
    <property type="nucleotide sequence ID" value="NZ_BAAAXK010000006.1"/>
</dbReference>
<dbReference type="InterPro" id="IPR024419">
    <property type="entry name" value="YvrJ"/>
</dbReference>
<dbReference type="Proteomes" id="UP000422837">
    <property type="component" value="Plasmid unnamed2"/>
</dbReference>
<evidence type="ECO:0000313" key="1">
    <source>
        <dbReference type="EMBL" id="QGN31396.1"/>
    </source>
</evidence>
<sequence>MIAELVANIGFPIVLSIFFLTELDKAIEKLQESINEILRIIKKEKD</sequence>
<accession>A0ABD6Z4Z8</accession>
<geneLocation type="plasmid" evidence="1 2">
    <name>unnamed2</name>
</geneLocation>
<protein>
    <submittedName>
        <fullName evidence="1">YvrJ family protein</fullName>
    </submittedName>
</protein>
<keyword evidence="1" id="KW-0614">Plasmid</keyword>
<proteinExistence type="predicted"/>
<evidence type="ECO:0000313" key="2">
    <source>
        <dbReference type="Proteomes" id="UP000422837"/>
    </source>
</evidence>
<dbReference type="AlphaFoldDB" id="A0ABD6Z4Z8"/>
<reference evidence="1 2" key="1">
    <citation type="submission" date="2019-11" db="EMBL/GenBank/DDBJ databases">
        <title>Detection and genome characteristic of a blood enterococcus casselifavus isolate from Zhengzhou,china.</title>
        <authorList>
            <person name="Wen P."/>
        </authorList>
    </citation>
    <scope>NUCLEOTIDE SEQUENCE [LARGE SCALE GENOMIC DNA]</scope>
    <source>
        <strain evidence="1 2">EC291</strain>
        <plasmid evidence="1 2">unnamed2</plasmid>
    </source>
</reference>
<name>A0ABD6Z4Z8_ENTCA</name>
<organism evidence="1 2">
    <name type="scientific">Enterococcus casseliflavus</name>
    <name type="common">Enterococcus flavescens</name>
    <dbReference type="NCBI Taxonomy" id="37734"/>
    <lineage>
        <taxon>Bacteria</taxon>
        <taxon>Bacillati</taxon>
        <taxon>Bacillota</taxon>
        <taxon>Bacilli</taxon>
        <taxon>Lactobacillales</taxon>
        <taxon>Enterococcaceae</taxon>
        <taxon>Enterococcus</taxon>
    </lineage>
</organism>
<dbReference type="Pfam" id="PF12841">
    <property type="entry name" value="YvrJ"/>
    <property type="match status" value="1"/>
</dbReference>
<dbReference type="EMBL" id="CP046125">
    <property type="protein sequence ID" value="QGN31396.1"/>
    <property type="molecule type" value="Genomic_DNA"/>
</dbReference>